<dbReference type="EMBL" id="PIUM01000026">
    <property type="protein sequence ID" value="PKU22804.1"/>
    <property type="molecule type" value="Genomic_DNA"/>
</dbReference>
<organism evidence="1 2">
    <name type="scientific">Telmatospirillum siberiense</name>
    <dbReference type="NCBI Taxonomy" id="382514"/>
    <lineage>
        <taxon>Bacteria</taxon>
        <taxon>Pseudomonadati</taxon>
        <taxon>Pseudomonadota</taxon>
        <taxon>Alphaproteobacteria</taxon>
        <taxon>Rhodospirillales</taxon>
        <taxon>Rhodospirillaceae</taxon>
        <taxon>Telmatospirillum</taxon>
    </lineage>
</organism>
<dbReference type="Proteomes" id="UP000233293">
    <property type="component" value="Unassembled WGS sequence"/>
</dbReference>
<gene>
    <name evidence="1" type="ORF">CWS72_19300</name>
</gene>
<evidence type="ECO:0000313" key="1">
    <source>
        <dbReference type="EMBL" id="PKU22804.1"/>
    </source>
</evidence>
<dbReference type="AlphaFoldDB" id="A0A2N3PQY7"/>
<evidence type="ECO:0008006" key="3">
    <source>
        <dbReference type="Google" id="ProtNLM"/>
    </source>
</evidence>
<evidence type="ECO:0000313" key="2">
    <source>
        <dbReference type="Proteomes" id="UP000233293"/>
    </source>
</evidence>
<keyword evidence="2" id="KW-1185">Reference proteome</keyword>
<reference evidence="2" key="1">
    <citation type="submission" date="2017-12" db="EMBL/GenBank/DDBJ databases">
        <title>Draft genome sequence of Telmatospirillum siberiense 26-4b1T, an acidotolerant peatland alphaproteobacterium potentially involved in sulfur cycling.</title>
        <authorList>
            <person name="Hausmann B."/>
            <person name="Pjevac P."/>
            <person name="Schreck K."/>
            <person name="Herbold C.W."/>
            <person name="Daims H."/>
            <person name="Wagner M."/>
            <person name="Pester M."/>
            <person name="Loy A."/>
        </authorList>
    </citation>
    <scope>NUCLEOTIDE SEQUENCE [LARGE SCALE GENOMIC DNA]</scope>
    <source>
        <strain evidence="2">26-4b1</strain>
    </source>
</reference>
<proteinExistence type="predicted"/>
<protein>
    <recommendedName>
        <fullName evidence="3">PAS domain-containing protein</fullName>
    </recommendedName>
</protein>
<dbReference type="OrthoDB" id="1665961at2"/>
<comment type="caution">
    <text evidence="1">The sequence shown here is derived from an EMBL/GenBank/DDBJ whole genome shotgun (WGS) entry which is preliminary data.</text>
</comment>
<dbReference type="RefSeq" id="WP_101252277.1">
    <property type="nucleotide sequence ID" value="NZ_PIUM01000026.1"/>
</dbReference>
<accession>A0A2N3PQY7</accession>
<name>A0A2N3PQY7_9PROT</name>
<sequence>MNETPYVQAFDLMWETFPEPTLLVRKDRTVIAANASARRMGRTEGGKCFGVTPFGGGKNHCRNCKADLTLRSREAISEVSLDLGAPITSYWLPLPDSTELYVHFGFGVAELLRNQGAAAAPQSQG</sequence>